<protein>
    <submittedName>
        <fullName evidence="2">Uncharacterized protein</fullName>
    </submittedName>
</protein>
<accession>A0A3B0YP45</accession>
<dbReference type="AlphaFoldDB" id="A0A3B0YP45"/>
<dbReference type="EMBL" id="UOFI01000190">
    <property type="protein sequence ID" value="VAW70226.1"/>
    <property type="molecule type" value="Genomic_DNA"/>
</dbReference>
<reference evidence="2" key="1">
    <citation type="submission" date="2018-06" db="EMBL/GenBank/DDBJ databases">
        <authorList>
            <person name="Zhirakovskaya E."/>
        </authorList>
    </citation>
    <scope>NUCLEOTIDE SEQUENCE</scope>
</reference>
<name>A0A3B0YP45_9ZZZZ</name>
<keyword evidence="1" id="KW-1133">Transmembrane helix</keyword>
<sequence length="104" mass="11916">MKLENPLRLMPPLMPAYTGHFVVWVWLSGLFRGGYLLDGAVFMMASFLAGQKFLCADDFLVFFSVRFSGLLVFQDVFLGKFSLFFSLLFFLDISLAIFSFVFKL</sequence>
<evidence type="ECO:0000313" key="2">
    <source>
        <dbReference type="EMBL" id="VAW70226.1"/>
    </source>
</evidence>
<evidence type="ECO:0000256" key="1">
    <source>
        <dbReference type="SAM" id="Phobius"/>
    </source>
</evidence>
<gene>
    <name evidence="2" type="ORF">MNBD_GAMMA09-1578</name>
</gene>
<feature type="transmembrane region" description="Helical" evidence="1">
    <location>
        <begin position="83"/>
        <end position="102"/>
    </location>
</feature>
<keyword evidence="1" id="KW-0812">Transmembrane</keyword>
<proteinExistence type="predicted"/>
<feature type="transmembrane region" description="Helical" evidence="1">
    <location>
        <begin position="20"/>
        <end position="47"/>
    </location>
</feature>
<organism evidence="2">
    <name type="scientific">hydrothermal vent metagenome</name>
    <dbReference type="NCBI Taxonomy" id="652676"/>
    <lineage>
        <taxon>unclassified sequences</taxon>
        <taxon>metagenomes</taxon>
        <taxon>ecological metagenomes</taxon>
    </lineage>
</organism>
<keyword evidence="1" id="KW-0472">Membrane</keyword>